<evidence type="ECO:0000313" key="8">
    <source>
        <dbReference type="EMBL" id="CCA69634.1"/>
    </source>
</evidence>
<dbReference type="HOGENOM" id="CLU_1074070_0_0_1"/>
<dbReference type="PANTHER" id="PTHR24327">
    <property type="entry name" value="HOMEOBOX PROTEIN"/>
    <property type="match status" value="1"/>
</dbReference>
<dbReference type="Pfam" id="PF00046">
    <property type="entry name" value="Homeodomain"/>
    <property type="match status" value="1"/>
</dbReference>
<evidence type="ECO:0000256" key="4">
    <source>
        <dbReference type="PROSITE-ProRule" id="PRU00108"/>
    </source>
</evidence>
<dbReference type="Proteomes" id="UP000007148">
    <property type="component" value="Unassembled WGS sequence"/>
</dbReference>
<feature type="compositionally biased region" description="Basic residues" evidence="6">
    <location>
        <begin position="18"/>
        <end position="35"/>
    </location>
</feature>
<feature type="domain" description="Homeobox" evidence="7">
    <location>
        <begin position="39"/>
        <end position="99"/>
    </location>
</feature>
<comment type="caution">
    <text evidence="8">The sequence shown here is derived from an EMBL/GenBank/DDBJ whole genome shotgun (WGS) entry which is preliminary data.</text>
</comment>
<dbReference type="GO" id="GO:0000978">
    <property type="term" value="F:RNA polymerase II cis-regulatory region sequence-specific DNA binding"/>
    <property type="evidence" value="ECO:0007669"/>
    <property type="project" value="TreeGrafter"/>
</dbReference>
<evidence type="ECO:0000256" key="3">
    <source>
        <dbReference type="ARBA" id="ARBA00023242"/>
    </source>
</evidence>
<dbReference type="SMART" id="SM00389">
    <property type="entry name" value="HOX"/>
    <property type="match status" value="1"/>
</dbReference>
<protein>
    <recommendedName>
        <fullName evidence="7">Homeobox domain-containing protein</fullName>
    </recommendedName>
</protein>
<dbReference type="GO" id="GO:0005634">
    <property type="term" value="C:nucleus"/>
    <property type="evidence" value="ECO:0007669"/>
    <property type="project" value="UniProtKB-SubCell"/>
</dbReference>
<organism evidence="8 9">
    <name type="scientific">Serendipita indica (strain DSM 11827)</name>
    <name type="common">Root endophyte fungus</name>
    <name type="synonym">Piriformospora indica</name>
    <dbReference type="NCBI Taxonomy" id="1109443"/>
    <lineage>
        <taxon>Eukaryota</taxon>
        <taxon>Fungi</taxon>
        <taxon>Dikarya</taxon>
        <taxon>Basidiomycota</taxon>
        <taxon>Agaricomycotina</taxon>
        <taxon>Agaricomycetes</taxon>
        <taxon>Sebacinales</taxon>
        <taxon>Serendipitaceae</taxon>
        <taxon>Serendipita</taxon>
    </lineage>
</organism>
<dbReference type="SUPFAM" id="SSF46689">
    <property type="entry name" value="Homeodomain-like"/>
    <property type="match status" value="1"/>
</dbReference>
<keyword evidence="2 4" id="KW-0371">Homeobox</keyword>
<feature type="region of interest" description="Disordered" evidence="6">
    <location>
        <begin position="1"/>
        <end position="44"/>
    </location>
</feature>
<sequence length="259" mass="29053">MDQVANPSVPQASPQKSIIKRHGNAKRVAKEKRPRTYSLTSRKNRTIFTDEQQKGLYAAYDIDKYPTTLQKELLAQQLGLPPVVVVNWFQHKRQREPVKEKGGYVKNHPRPAMAHPSYLINLVAKKLRGSPSSSEPEQSPSPPDTTPTAEVNEEDRGESNQTSEKDEGPLPEWMGALLTEDYEGRVPTPSWFTRAEPIDIKKPLPTTTSSTADPLPNLDTFPYVESDLQSACPMEDVVFELKPAPYAPDLDLLFTEDES</sequence>
<dbReference type="PROSITE" id="PS50071">
    <property type="entry name" value="HOMEOBOX_2"/>
    <property type="match status" value="1"/>
</dbReference>
<keyword evidence="9" id="KW-1185">Reference proteome</keyword>
<accession>G4TE94</accession>
<dbReference type="OrthoDB" id="3225452at2759"/>
<feature type="region of interest" description="Disordered" evidence="6">
    <location>
        <begin position="127"/>
        <end position="175"/>
    </location>
</feature>
<feature type="compositionally biased region" description="Polar residues" evidence="6">
    <location>
        <begin position="1"/>
        <end position="16"/>
    </location>
</feature>
<dbReference type="Gene3D" id="1.10.10.60">
    <property type="entry name" value="Homeodomain-like"/>
    <property type="match status" value="1"/>
</dbReference>
<keyword evidence="3 4" id="KW-0539">Nucleus</keyword>
<comment type="subcellular location">
    <subcellularLocation>
        <location evidence="4 5">Nucleus</location>
    </subcellularLocation>
</comment>
<name>G4TE94_SERID</name>
<dbReference type="EMBL" id="CAFZ01000059">
    <property type="protein sequence ID" value="CCA69634.1"/>
    <property type="molecule type" value="Genomic_DNA"/>
</dbReference>
<keyword evidence="1 4" id="KW-0238">DNA-binding</keyword>
<evidence type="ECO:0000313" key="9">
    <source>
        <dbReference type="Proteomes" id="UP000007148"/>
    </source>
</evidence>
<feature type="region of interest" description="Disordered" evidence="6">
    <location>
        <begin position="96"/>
        <end position="115"/>
    </location>
</feature>
<dbReference type="InParanoid" id="G4TE94"/>
<dbReference type="GO" id="GO:0000981">
    <property type="term" value="F:DNA-binding transcription factor activity, RNA polymerase II-specific"/>
    <property type="evidence" value="ECO:0007669"/>
    <property type="project" value="TreeGrafter"/>
</dbReference>
<reference evidence="8 9" key="1">
    <citation type="journal article" date="2011" name="PLoS Pathog.">
        <title>Endophytic Life Strategies Decoded by Genome and Transcriptome Analyses of the Mutualistic Root Symbiont Piriformospora indica.</title>
        <authorList>
            <person name="Zuccaro A."/>
            <person name="Lahrmann U."/>
            <person name="Guldener U."/>
            <person name="Langen G."/>
            <person name="Pfiffi S."/>
            <person name="Biedenkopf D."/>
            <person name="Wong P."/>
            <person name="Samans B."/>
            <person name="Grimm C."/>
            <person name="Basiewicz M."/>
            <person name="Murat C."/>
            <person name="Martin F."/>
            <person name="Kogel K.H."/>
        </authorList>
    </citation>
    <scope>NUCLEOTIDE SEQUENCE [LARGE SCALE GENOMIC DNA]</scope>
    <source>
        <strain evidence="8 9">DSM 11827</strain>
    </source>
</reference>
<evidence type="ECO:0000256" key="6">
    <source>
        <dbReference type="SAM" id="MobiDB-lite"/>
    </source>
</evidence>
<dbReference type="InterPro" id="IPR009057">
    <property type="entry name" value="Homeodomain-like_sf"/>
</dbReference>
<dbReference type="PANTHER" id="PTHR24327:SF41">
    <property type="entry name" value="BRAIN-SPECIFIC HOMEOBOX PROTEIN"/>
    <property type="match status" value="1"/>
</dbReference>
<dbReference type="InterPro" id="IPR001356">
    <property type="entry name" value="HD"/>
</dbReference>
<dbReference type="InterPro" id="IPR050460">
    <property type="entry name" value="Distal-less_Homeobox_TF"/>
</dbReference>
<proteinExistence type="predicted"/>
<evidence type="ECO:0000256" key="5">
    <source>
        <dbReference type="RuleBase" id="RU000682"/>
    </source>
</evidence>
<feature type="DNA-binding region" description="Homeobox" evidence="4">
    <location>
        <begin position="41"/>
        <end position="100"/>
    </location>
</feature>
<dbReference type="AlphaFoldDB" id="G4TE94"/>
<evidence type="ECO:0000256" key="1">
    <source>
        <dbReference type="ARBA" id="ARBA00023125"/>
    </source>
</evidence>
<gene>
    <name evidence="8" type="ORF">PIIN_03573</name>
</gene>
<evidence type="ECO:0000259" key="7">
    <source>
        <dbReference type="PROSITE" id="PS50071"/>
    </source>
</evidence>
<evidence type="ECO:0000256" key="2">
    <source>
        <dbReference type="ARBA" id="ARBA00023155"/>
    </source>
</evidence>
<dbReference type="CDD" id="cd00086">
    <property type="entry name" value="homeodomain"/>
    <property type="match status" value="1"/>
</dbReference>